<sequence length="342" mass="39293">MCDASNFAVGAVLGQKEGRASYVIYYASRILDALKYLLNKKEAKPRLIRWILLLQEFDLEIKDKRGAENMVADHLSRLINSEGPAPLKDNFPDEHLFVVQKTTPWCVSEEDVPSILSFCHSFACGGHFGPKRTARKTSGQAEISNKEIKSILEKTVNPNRKDWSLRLDDALWAYRTAFKTPIGMSPYRLIFGKPCHLPVELEHRAYWAVKNYNMWMDEAGEHRKLQLQELEEIRNDAYESSIIYKGKTKAFHDKAISRKIFCIGQKILLFHSRLKLFPGKLRSRWIGPFIVTNVFPHGAVEIQSLHTDKIFKVTGHRLEPFYEGFEINNVEDVTLAVPELSD</sequence>
<gene>
    <name evidence="2" type="primary">LOC140036392</name>
</gene>
<keyword evidence="1" id="KW-1185">Reference proteome</keyword>
<name>A0ABM4WQ25_COFAR</name>
<dbReference type="SUPFAM" id="SSF56672">
    <property type="entry name" value="DNA/RNA polymerases"/>
    <property type="match status" value="1"/>
</dbReference>
<dbReference type="SUPFAM" id="SSF53098">
    <property type="entry name" value="Ribonuclease H-like"/>
    <property type="match status" value="1"/>
</dbReference>
<dbReference type="RefSeq" id="XP_071933881.1">
    <property type="nucleotide sequence ID" value="XM_072077780.1"/>
</dbReference>
<organism evidence="1 2">
    <name type="scientific">Coffea arabica</name>
    <name type="common">Arabian coffee</name>
    <dbReference type="NCBI Taxonomy" id="13443"/>
    <lineage>
        <taxon>Eukaryota</taxon>
        <taxon>Viridiplantae</taxon>
        <taxon>Streptophyta</taxon>
        <taxon>Embryophyta</taxon>
        <taxon>Tracheophyta</taxon>
        <taxon>Spermatophyta</taxon>
        <taxon>Magnoliopsida</taxon>
        <taxon>eudicotyledons</taxon>
        <taxon>Gunneridae</taxon>
        <taxon>Pentapetalae</taxon>
        <taxon>asterids</taxon>
        <taxon>lamiids</taxon>
        <taxon>Gentianales</taxon>
        <taxon>Rubiaceae</taxon>
        <taxon>Ixoroideae</taxon>
        <taxon>Gardenieae complex</taxon>
        <taxon>Bertiereae - Coffeeae clade</taxon>
        <taxon>Coffeeae</taxon>
        <taxon>Coffea</taxon>
    </lineage>
</organism>
<evidence type="ECO:0008006" key="3">
    <source>
        <dbReference type="Google" id="ProtNLM"/>
    </source>
</evidence>
<evidence type="ECO:0000313" key="2">
    <source>
        <dbReference type="RefSeq" id="XP_071933881.1"/>
    </source>
</evidence>
<dbReference type="InterPro" id="IPR036397">
    <property type="entry name" value="RNaseH_sf"/>
</dbReference>
<dbReference type="PANTHER" id="PTHR34072:SF57">
    <property type="entry name" value="RNA-DIRECTED DNA POLYMERASE"/>
    <property type="match status" value="1"/>
</dbReference>
<dbReference type="Gene3D" id="3.30.420.10">
    <property type="entry name" value="Ribonuclease H-like superfamily/Ribonuclease H"/>
    <property type="match status" value="1"/>
</dbReference>
<proteinExistence type="predicted"/>
<dbReference type="PANTHER" id="PTHR34072">
    <property type="entry name" value="ENZYMATIC POLYPROTEIN-RELATED"/>
    <property type="match status" value="1"/>
</dbReference>
<reference evidence="2" key="1">
    <citation type="submission" date="2025-08" db="UniProtKB">
        <authorList>
            <consortium name="RefSeq"/>
        </authorList>
    </citation>
    <scope>IDENTIFICATION</scope>
    <source>
        <tissue evidence="2">Leaves</tissue>
    </source>
</reference>
<evidence type="ECO:0000313" key="1">
    <source>
        <dbReference type="Proteomes" id="UP001652660"/>
    </source>
</evidence>
<dbReference type="InterPro" id="IPR012337">
    <property type="entry name" value="RNaseH-like_sf"/>
</dbReference>
<accession>A0ABM4WQ25</accession>
<dbReference type="GeneID" id="140036392"/>
<dbReference type="InterPro" id="IPR043502">
    <property type="entry name" value="DNA/RNA_pol_sf"/>
</dbReference>
<dbReference type="Proteomes" id="UP001652660">
    <property type="component" value="Chromosome 2e"/>
</dbReference>
<protein>
    <recommendedName>
        <fullName evidence="3">Protein NYNRIN-like</fullName>
    </recommendedName>
</protein>